<sequence>MEDGITLDVEFTQRLTIYPPDEIENAVDADYWFHNDPLEIIRDGIDLRQGNIEVLSINE</sequence>
<gene>
    <name evidence="1" type="ORF">HRTV-17_gp62</name>
</gene>
<accession>A0AAE8XRW2</accession>
<reference evidence="1" key="1">
    <citation type="submission" date="2021-05" db="EMBL/GenBank/DDBJ databases">
        <title>Diversity, taxonomy and evolution of archaeal viruses of the class Caudoviricetes.</title>
        <authorList>
            <person name="Liu Y."/>
            <person name="Demina T.A."/>
            <person name="Roux S."/>
            <person name="Aiewsakun P."/>
            <person name="Kazlauskas D."/>
            <person name="Simmonds P."/>
            <person name="Prangishvili D."/>
            <person name="Oksanen H.M."/>
            <person name="Krupovic M."/>
        </authorList>
    </citation>
    <scope>NUCLEOTIDE SEQUENCE</scope>
    <source>
        <strain evidence="1">HRTV-17/5</strain>
    </source>
</reference>
<protein>
    <submittedName>
        <fullName evidence="1">Uncharacterized protein</fullName>
    </submittedName>
</protein>
<dbReference type="Proteomes" id="UP000827294">
    <property type="component" value="Segment"/>
</dbReference>
<dbReference type="EMBL" id="MZ334493">
    <property type="protein sequence ID" value="UBF19261.1"/>
    <property type="molecule type" value="Genomic_DNA"/>
</dbReference>
<organism evidence="1 2">
    <name type="scientific">Halorubrum phage HRTV-17</name>
    <dbReference type="NCBI Taxonomy" id="2877997"/>
    <lineage>
        <taxon>Viruses</taxon>
        <taxon>Duplodnaviria</taxon>
        <taxon>Heunggongvirae</taxon>
        <taxon>Uroviricota</taxon>
        <taxon>Caudoviricetes</taxon>
        <taxon>Thumleimavirales</taxon>
        <taxon>Hafunaviridae</taxon>
        <taxon>Haloferacalesvirus</taxon>
        <taxon>Haloferacalesvirus hv8</taxon>
    </lineage>
</organism>
<proteinExistence type="predicted"/>
<evidence type="ECO:0000313" key="1">
    <source>
        <dbReference type="EMBL" id="UBF19261.1"/>
    </source>
</evidence>
<name>A0AAE8XRW2_9CAUD</name>
<evidence type="ECO:0000313" key="2">
    <source>
        <dbReference type="Proteomes" id="UP000827294"/>
    </source>
</evidence>